<accession>A0ACC0KP35</accession>
<reference evidence="1 2" key="1">
    <citation type="journal article" date="2022" name="Genome Biol. Evol.">
        <title>The Spruce Budworm Genome: Reconstructing the Evolutionary History of Antifreeze Proteins.</title>
        <authorList>
            <person name="Beliveau C."/>
            <person name="Gagne P."/>
            <person name="Picq S."/>
            <person name="Vernygora O."/>
            <person name="Keeling C.I."/>
            <person name="Pinkney K."/>
            <person name="Doucet D."/>
            <person name="Wen F."/>
            <person name="Johnston J.S."/>
            <person name="Maaroufi H."/>
            <person name="Boyle B."/>
            <person name="Laroche J."/>
            <person name="Dewar K."/>
            <person name="Juretic N."/>
            <person name="Blackburn G."/>
            <person name="Nisole A."/>
            <person name="Brunet B."/>
            <person name="Brandao M."/>
            <person name="Lumley L."/>
            <person name="Duan J."/>
            <person name="Quan G."/>
            <person name="Lucarotti C.J."/>
            <person name="Roe A.D."/>
            <person name="Sperling F.A.H."/>
            <person name="Levesque R.C."/>
            <person name="Cusson M."/>
        </authorList>
    </citation>
    <scope>NUCLEOTIDE SEQUENCE [LARGE SCALE GENOMIC DNA]</scope>
    <source>
        <strain evidence="1">Glfc:IPQL:Cfum</strain>
    </source>
</reference>
<gene>
    <name evidence="1" type="ORF">MSG28_010907</name>
</gene>
<sequence>MDVFLAADVGIHKAFAQVDLQNILQALQLQLQHQQDEQLEQVRQKYQHHRAKDDGDSRFGSLKPQEVQTLIQEALQDRNEDTVQSQPESYTYKKKRHEHSTDNQALDNLNTYALWQGINSDREDQSSDSRTLEKLLGYQESERKKNKKSLKKYQDSYLDHLNELLSLASGEDKKQQRYQSHQAQRPKQPLLPNYLLGDTSYLDTTNRADDDLNKYSKIYVILNVDAVNTSQNQNRVTDLVSSLLSSATSQKDRRGTKRAPRYKGFLVHHGSRRSNAGADSELEFKSKRPRSHDSGRTPIPYIRHRGDIYEKD</sequence>
<proteinExistence type="predicted"/>
<evidence type="ECO:0000313" key="2">
    <source>
        <dbReference type="Proteomes" id="UP001064048"/>
    </source>
</evidence>
<comment type="caution">
    <text evidence="1">The sequence shown here is derived from an EMBL/GenBank/DDBJ whole genome shotgun (WGS) entry which is preliminary data.</text>
</comment>
<name>A0ACC0KP35_CHOFU</name>
<protein>
    <submittedName>
        <fullName evidence="1">Uncharacterized protein</fullName>
    </submittedName>
</protein>
<keyword evidence="2" id="KW-1185">Reference proteome</keyword>
<organism evidence="1 2">
    <name type="scientific">Choristoneura fumiferana</name>
    <name type="common">Spruce budworm moth</name>
    <name type="synonym">Archips fumiferana</name>
    <dbReference type="NCBI Taxonomy" id="7141"/>
    <lineage>
        <taxon>Eukaryota</taxon>
        <taxon>Metazoa</taxon>
        <taxon>Ecdysozoa</taxon>
        <taxon>Arthropoda</taxon>
        <taxon>Hexapoda</taxon>
        <taxon>Insecta</taxon>
        <taxon>Pterygota</taxon>
        <taxon>Neoptera</taxon>
        <taxon>Endopterygota</taxon>
        <taxon>Lepidoptera</taxon>
        <taxon>Glossata</taxon>
        <taxon>Ditrysia</taxon>
        <taxon>Tortricoidea</taxon>
        <taxon>Tortricidae</taxon>
        <taxon>Tortricinae</taxon>
        <taxon>Choristoneura</taxon>
    </lineage>
</organism>
<evidence type="ECO:0000313" key="1">
    <source>
        <dbReference type="EMBL" id="KAI8438341.1"/>
    </source>
</evidence>
<dbReference type="EMBL" id="CM046118">
    <property type="protein sequence ID" value="KAI8438341.1"/>
    <property type="molecule type" value="Genomic_DNA"/>
</dbReference>
<dbReference type="Proteomes" id="UP001064048">
    <property type="component" value="Chromosome 18"/>
</dbReference>